<accession>A0A6P4ZEX4</accession>
<name>A0A6P4ZEX4_BRABE</name>
<gene>
    <name evidence="2" type="primary">LOC109481648</name>
</gene>
<proteinExistence type="predicted"/>
<evidence type="ECO:0000313" key="1">
    <source>
        <dbReference type="Proteomes" id="UP000515135"/>
    </source>
</evidence>
<keyword evidence="1" id="KW-1185">Reference proteome</keyword>
<reference evidence="2" key="1">
    <citation type="submission" date="2025-08" db="UniProtKB">
        <authorList>
            <consortium name="RefSeq"/>
        </authorList>
    </citation>
    <scope>IDENTIFICATION</scope>
    <source>
        <tissue evidence="2">Gonad</tissue>
    </source>
</reference>
<sequence length="282" mass="30433">MPDLSAGAVRGQTDLQLTAGAAVRGQTGWCTQTGQYYDPTSPHAAPQQCCFFQGSWYTPGSDVTAHLDTCVTYVTYCTSLGHLQTKHDVSPWCCAVDGRYFPHGDVTYSEPSGCLVKCEMGTQVIQGDWTLCSNPPPDAQKQDGCPHQGQHLATNVTIVTYRDNCTTVGLRCHPSGLMVNFTLSNPNCCIKDGVFFPPESLVESEATFCQARGLYCRKTGGRLEPFSYDNPRCCSYGGKLYVPGDVITSHSVGCVTTETFCDDSAQGQGLVVMATHAEDNCS</sequence>
<dbReference type="GeneID" id="109481648"/>
<dbReference type="OrthoDB" id="9978770at2759"/>
<dbReference type="Proteomes" id="UP000515135">
    <property type="component" value="Unplaced"/>
</dbReference>
<protein>
    <submittedName>
        <fullName evidence="2">Uncharacterized protein LOC109481648</fullName>
    </submittedName>
</protein>
<organism evidence="1 2">
    <name type="scientific">Branchiostoma belcheri</name>
    <name type="common">Amphioxus</name>
    <dbReference type="NCBI Taxonomy" id="7741"/>
    <lineage>
        <taxon>Eukaryota</taxon>
        <taxon>Metazoa</taxon>
        <taxon>Chordata</taxon>
        <taxon>Cephalochordata</taxon>
        <taxon>Leptocardii</taxon>
        <taxon>Amphioxiformes</taxon>
        <taxon>Branchiostomatidae</taxon>
        <taxon>Branchiostoma</taxon>
    </lineage>
</organism>
<evidence type="ECO:0000313" key="2">
    <source>
        <dbReference type="RefSeq" id="XP_019639785.1"/>
    </source>
</evidence>
<dbReference type="AlphaFoldDB" id="A0A6P4ZEX4"/>
<dbReference type="RefSeq" id="XP_019639785.1">
    <property type="nucleotide sequence ID" value="XM_019784226.1"/>
</dbReference>
<dbReference type="KEGG" id="bbel:109481648"/>